<organism evidence="1 2">
    <name type="scientific">Desmospora profundinema</name>
    <dbReference type="NCBI Taxonomy" id="1571184"/>
    <lineage>
        <taxon>Bacteria</taxon>
        <taxon>Bacillati</taxon>
        <taxon>Bacillota</taxon>
        <taxon>Bacilli</taxon>
        <taxon>Bacillales</taxon>
        <taxon>Thermoactinomycetaceae</taxon>
        <taxon>Desmospora</taxon>
    </lineage>
</organism>
<keyword evidence="2" id="KW-1185">Reference proteome</keyword>
<dbReference type="RefSeq" id="WP_309860915.1">
    <property type="nucleotide sequence ID" value="NZ_JAVDQG010000001.1"/>
</dbReference>
<dbReference type="Proteomes" id="UP001185012">
    <property type="component" value="Unassembled WGS sequence"/>
</dbReference>
<name>A0ABU1IH53_9BACL</name>
<sequence>MQLLKGWLWKLKGEQIACYTRLSPMQFQPGTIRFGHRITRVVPHGQVWAVWGKPKFGSPRV</sequence>
<protein>
    <submittedName>
        <fullName evidence="1">Uncharacterized protein</fullName>
    </submittedName>
</protein>
<reference evidence="1 2" key="1">
    <citation type="submission" date="2023-07" db="EMBL/GenBank/DDBJ databases">
        <title>Genomic Encyclopedia of Type Strains, Phase IV (KMG-IV): sequencing the most valuable type-strain genomes for metagenomic binning, comparative biology and taxonomic classification.</title>
        <authorList>
            <person name="Goeker M."/>
        </authorList>
    </citation>
    <scope>NUCLEOTIDE SEQUENCE [LARGE SCALE GENOMIC DNA]</scope>
    <source>
        <strain evidence="1 2">DSM 45903</strain>
    </source>
</reference>
<evidence type="ECO:0000313" key="1">
    <source>
        <dbReference type="EMBL" id="MDR6224105.1"/>
    </source>
</evidence>
<comment type="caution">
    <text evidence="1">The sequence shown here is derived from an EMBL/GenBank/DDBJ whole genome shotgun (WGS) entry which is preliminary data.</text>
</comment>
<gene>
    <name evidence="1" type="ORF">JOE21_000093</name>
</gene>
<accession>A0ABU1IH53</accession>
<evidence type="ECO:0000313" key="2">
    <source>
        <dbReference type="Proteomes" id="UP001185012"/>
    </source>
</evidence>
<dbReference type="EMBL" id="JAVDQG010000001">
    <property type="protein sequence ID" value="MDR6224105.1"/>
    <property type="molecule type" value="Genomic_DNA"/>
</dbReference>
<proteinExistence type="predicted"/>